<feature type="transmembrane region" description="Helical" evidence="2">
    <location>
        <begin position="135"/>
        <end position="156"/>
    </location>
</feature>
<dbReference type="PRINTS" id="PR00625">
    <property type="entry name" value="JDOMAIN"/>
</dbReference>
<proteinExistence type="predicted"/>
<dbReference type="InterPro" id="IPR036869">
    <property type="entry name" value="J_dom_sf"/>
</dbReference>
<evidence type="ECO:0000259" key="3">
    <source>
        <dbReference type="PROSITE" id="PS50076"/>
    </source>
</evidence>
<dbReference type="EMBL" id="AP027151">
    <property type="protein sequence ID" value="BDV44781.1"/>
    <property type="molecule type" value="Genomic_DNA"/>
</dbReference>
<dbReference type="PROSITE" id="PS50076">
    <property type="entry name" value="DNAJ_2"/>
    <property type="match status" value="1"/>
</dbReference>
<dbReference type="Proteomes" id="UP001317705">
    <property type="component" value="Chromosome"/>
</dbReference>
<evidence type="ECO:0000313" key="4">
    <source>
        <dbReference type="EMBL" id="BDV44781.1"/>
    </source>
</evidence>
<dbReference type="Pfam" id="PF00226">
    <property type="entry name" value="DnaJ"/>
    <property type="match status" value="1"/>
</dbReference>
<feature type="transmembrane region" description="Helical" evidence="2">
    <location>
        <begin position="163"/>
        <end position="183"/>
    </location>
</feature>
<dbReference type="Gene3D" id="1.10.287.110">
    <property type="entry name" value="DnaJ domain"/>
    <property type="match status" value="1"/>
</dbReference>
<evidence type="ECO:0000256" key="1">
    <source>
        <dbReference type="SAM" id="MobiDB-lite"/>
    </source>
</evidence>
<dbReference type="InterPro" id="IPR001623">
    <property type="entry name" value="DnaJ_domain"/>
</dbReference>
<dbReference type="RefSeq" id="WP_282000870.1">
    <property type="nucleotide sequence ID" value="NZ_AP027151.1"/>
</dbReference>
<name>A0ABN6VYZ1_9BACT</name>
<gene>
    <name evidence="4" type="ORF">GURASL_37040</name>
</gene>
<accession>A0ABN6VYZ1</accession>
<organism evidence="4 5">
    <name type="scientific">Geotalea uraniireducens</name>
    <dbReference type="NCBI Taxonomy" id="351604"/>
    <lineage>
        <taxon>Bacteria</taxon>
        <taxon>Pseudomonadati</taxon>
        <taxon>Thermodesulfobacteriota</taxon>
        <taxon>Desulfuromonadia</taxon>
        <taxon>Geobacterales</taxon>
        <taxon>Geobacteraceae</taxon>
        <taxon>Geotalea</taxon>
    </lineage>
</organism>
<keyword evidence="5" id="KW-1185">Reference proteome</keyword>
<feature type="region of interest" description="Disordered" evidence="1">
    <location>
        <begin position="72"/>
        <end position="91"/>
    </location>
</feature>
<keyword evidence="2" id="KW-0812">Transmembrane</keyword>
<sequence length="262" mass="27302">MSDERQHWYRLLNLEPGASPEEVKRAFREQVGVWHPDRFAGDPIAQRRAADRLRQIIEAYHGLLAEPAADVRAPRGAGSRRSPGWPGDAASRTIRRPTGVGNLSGLLPNRLFLALLFSAGLLATVRFGWSGQGAAYLAELVLVPALFSLAYNFLVVEGLLVRNLYVGFTAAALVLVVATAVAVGREPGEPGLSAAPADGPAFSAGGGEASPARSFSGGVLEESRMGRGHPGLSGARPPVAPTVPAAPVAPAAPLAPLVPPAH</sequence>
<dbReference type="CDD" id="cd06257">
    <property type="entry name" value="DnaJ"/>
    <property type="match status" value="1"/>
</dbReference>
<feature type="transmembrane region" description="Helical" evidence="2">
    <location>
        <begin position="111"/>
        <end position="129"/>
    </location>
</feature>
<keyword evidence="2" id="KW-1133">Transmembrane helix</keyword>
<protein>
    <recommendedName>
        <fullName evidence="3">J domain-containing protein</fullName>
    </recommendedName>
</protein>
<keyword evidence="2" id="KW-0472">Membrane</keyword>
<dbReference type="SMART" id="SM00271">
    <property type="entry name" value="DnaJ"/>
    <property type="match status" value="1"/>
</dbReference>
<evidence type="ECO:0000256" key="2">
    <source>
        <dbReference type="SAM" id="Phobius"/>
    </source>
</evidence>
<dbReference type="SUPFAM" id="SSF46565">
    <property type="entry name" value="Chaperone J-domain"/>
    <property type="match status" value="1"/>
</dbReference>
<reference evidence="4 5" key="1">
    <citation type="submission" date="2022-12" db="EMBL/GenBank/DDBJ databases">
        <title>Polyphasic characterization of Geotalea uranireducens NIT-SL11 newly isolated from a complex of sewage sludge and microbially reduced graphene oxide.</title>
        <authorList>
            <person name="Xie L."/>
            <person name="Yoshida N."/>
            <person name="Meng L."/>
        </authorList>
    </citation>
    <scope>NUCLEOTIDE SEQUENCE [LARGE SCALE GENOMIC DNA]</scope>
    <source>
        <strain evidence="4 5">NIT-SL11</strain>
    </source>
</reference>
<evidence type="ECO:0000313" key="5">
    <source>
        <dbReference type="Proteomes" id="UP001317705"/>
    </source>
</evidence>
<feature type="domain" description="J" evidence="3">
    <location>
        <begin position="7"/>
        <end position="68"/>
    </location>
</feature>